<evidence type="ECO:0000313" key="4">
    <source>
        <dbReference type="Proteomes" id="UP001521785"/>
    </source>
</evidence>
<reference evidence="3 4" key="1">
    <citation type="submission" date="2024-02" db="EMBL/GenBank/DDBJ databases">
        <title>De novo assembly and annotation of 12 fungi associated with fruit tree decline syndrome in Ontario, Canada.</title>
        <authorList>
            <person name="Sulman M."/>
            <person name="Ellouze W."/>
            <person name="Ilyukhin E."/>
        </authorList>
    </citation>
    <scope>NUCLEOTIDE SEQUENCE [LARGE SCALE GENOMIC DNA]</scope>
    <source>
        <strain evidence="3 4">M42-189</strain>
    </source>
</reference>
<gene>
    <name evidence="3" type="ORF">SLS60_011646</name>
</gene>
<keyword evidence="2" id="KW-0472">Membrane</keyword>
<feature type="transmembrane region" description="Helical" evidence="2">
    <location>
        <begin position="112"/>
        <end position="135"/>
    </location>
</feature>
<evidence type="ECO:0000256" key="1">
    <source>
        <dbReference type="SAM" id="MobiDB-lite"/>
    </source>
</evidence>
<organism evidence="3 4">
    <name type="scientific">Paraconiothyrium brasiliense</name>
    <dbReference type="NCBI Taxonomy" id="300254"/>
    <lineage>
        <taxon>Eukaryota</taxon>
        <taxon>Fungi</taxon>
        <taxon>Dikarya</taxon>
        <taxon>Ascomycota</taxon>
        <taxon>Pezizomycotina</taxon>
        <taxon>Dothideomycetes</taxon>
        <taxon>Pleosporomycetidae</taxon>
        <taxon>Pleosporales</taxon>
        <taxon>Massarineae</taxon>
        <taxon>Didymosphaeriaceae</taxon>
        <taxon>Paraconiothyrium</taxon>
    </lineage>
</organism>
<evidence type="ECO:0008006" key="5">
    <source>
        <dbReference type="Google" id="ProtNLM"/>
    </source>
</evidence>
<sequence>MELIWIAIYCVKFCYLAQFKFYKPPYAYVVIALTRYYWTAVGLSWEIAITLIDIVTDVLVMSIPILLIHMANTIRSYTIVNFIFKSLSIFNVVVAATRLALQYDTTVGRIRYVSVTFLLVMEATVALIMVSVSAYRVMLLDFLAGWEREKATQPTDLMVRQGRRHPTATAVNGSRANRDGDAAESAEPSQQQDGSLSDLPMLSTT</sequence>
<proteinExistence type="predicted"/>
<evidence type="ECO:0000313" key="3">
    <source>
        <dbReference type="EMBL" id="KAL1591648.1"/>
    </source>
</evidence>
<keyword evidence="4" id="KW-1185">Reference proteome</keyword>
<dbReference type="Proteomes" id="UP001521785">
    <property type="component" value="Unassembled WGS sequence"/>
</dbReference>
<feature type="transmembrane region" description="Helical" evidence="2">
    <location>
        <begin position="79"/>
        <end position="100"/>
    </location>
</feature>
<feature type="transmembrane region" description="Helical" evidence="2">
    <location>
        <begin position="47"/>
        <end position="67"/>
    </location>
</feature>
<keyword evidence="2" id="KW-1133">Transmembrane helix</keyword>
<accession>A0ABR3QI73</accession>
<name>A0ABR3QI73_9PLEO</name>
<keyword evidence="2" id="KW-0812">Transmembrane</keyword>
<feature type="region of interest" description="Disordered" evidence="1">
    <location>
        <begin position="160"/>
        <end position="205"/>
    </location>
</feature>
<comment type="caution">
    <text evidence="3">The sequence shown here is derived from an EMBL/GenBank/DDBJ whole genome shotgun (WGS) entry which is preliminary data.</text>
</comment>
<evidence type="ECO:0000256" key="2">
    <source>
        <dbReference type="SAM" id="Phobius"/>
    </source>
</evidence>
<protein>
    <recommendedName>
        <fullName evidence="5">Integral membrane protein</fullName>
    </recommendedName>
</protein>
<dbReference type="EMBL" id="JAKJXO020000023">
    <property type="protein sequence ID" value="KAL1591648.1"/>
    <property type="molecule type" value="Genomic_DNA"/>
</dbReference>